<evidence type="ECO:0000256" key="1">
    <source>
        <dbReference type="SAM" id="Phobius"/>
    </source>
</evidence>
<dbReference type="SUPFAM" id="SSF56801">
    <property type="entry name" value="Acetyl-CoA synthetase-like"/>
    <property type="match status" value="1"/>
</dbReference>
<dbReference type="EMBL" id="JARJCW010000058">
    <property type="protein sequence ID" value="KAJ7201643.1"/>
    <property type="molecule type" value="Genomic_DNA"/>
</dbReference>
<protein>
    <recommendedName>
        <fullName evidence="2">AMP-dependent synthetase/ligase domain-containing protein</fullName>
    </recommendedName>
</protein>
<proteinExistence type="predicted"/>
<dbReference type="InterPro" id="IPR000873">
    <property type="entry name" value="AMP-dep_synth/lig_dom"/>
</dbReference>
<evidence type="ECO:0000313" key="3">
    <source>
        <dbReference type="EMBL" id="KAJ7201643.1"/>
    </source>
</evidence>
<comment type="caution">
    <text evidence="3">The sequence shown here is derived from an EMBL/GenBank/DDBJ whole genome shotgun (WGS) entry which is preliminary data.</text>
</comment>
<feature type="transmembrane region" description="Helical" evidence="1">
    <location>
        <begin position="224"/>
        <end position="244"/>
    </location>
</feature>
<feature type="domain" description="AMP-dependent synthetase/ligase" evidence="2">
    <location>
        <begin position="36"/>
        <end position="426"/>
    </location>
</feature>
<sequence>MPEFHSSRRVSHIPDDVTLEQFILGYRHEARPTRPESAPWLVSAETGRQIRLDEIHRRTTGFANALHTHFGIRENDVVLIFSPNHIEYPICIWAVHRLCAIVSACNPTYSSAELTSHLLQTRATLIIAHSSLRDVARAGAHAAGVPSTRIIVLDNGDSAGEPGVAAADEDPDLGTVAGLTAYGLGLGSAPLGRGRRLREGEGHTKVAFLSSSSGATRKPKARPAAAIIAISHFAVIANVVQIATHCRVNEAYTSWVERRYRPGDTCLGVLPFYHVWGLTLVIHFVLFSGMTLIVAPTFHLESVLKTIVRHKINQLILLPPQVEPVVRDYDLSGVRSILCAAAPLGAETSERIMRLLPNAHIGQAYGATETAGIISMWPLRSQRGYNAGELVPGLVTRVVRSDGALAEHNEAGELLVRTPSLALGYLGDEDTRPGQDA</sequence>
<dbReference type="GO" id="GO:0016405">
    <property type="term" value="F:CoA-ligase activity"/>
    <property type="evidence" value="ECO:0007669"/>
    <property type="project" value="TreeGrafter"/>
</dbReference>
<gene>
    <name evidence="3" type="ORF">GGX14DRAFT_571292</name>
</gene>
<dbReference type="Proteomes" id="UP001219525">
    <property type="component" value="Unassembled WGS sequence"/>
</dbReference>
<keyword evidence="4" id="KW-1185">Reference proteome</keyword>
<keyword evidence="1" id="KW-0812">Transmembrane</keyword>
<dbReference type="Gene3D" id="3.40.50.12780">
    <property type="entry name" value="N-terminal domain of ligase-like"/>
    <property type="match status" value="1"/>
</dbReference>
<keyword evidence="1" id="KW-0472">Membrane</keyword>
<dbReference type="Pfam" id="PF00501">
    <property type="entry name" value="AMP-binding"/>
    <property type="match status" value="1"/>
</dbReference>
<dbReference type="InterPro" id="IPR042099">
    <property type="entry name" value="ANL_N_sf"/>
</dbReference>
<dbReference type="PANTHER" id="PTHR24096:SF422">
    <property type="entry name" value="BCDNA.GH02901"/>
    <property type="match status" value="1"/>
</dbReference>
<evidence type="ECO:0000259" key="2">
    <source>
        <dbReference type="Pfam" id="PF00501"/>
    </source>
</evidence>
<evidence type="ECO:0000313" key="4">
    <source>
        <dbReference type="Proteomes" id="UP001219525"/>
    </source>
</evidence>
<organism evidence="3 4">
    <name type="scientific">Mycena pura</name>
    <dbReference type="NCBI Taxonomy" id="153505"/>
    <lineage>
        <taxon>Eukaryota</taxon>
        <taxon>Fungi</taxon>
        <taxon>Dikarya</taxon>
        <taxon>Basidiomycota</taxon>
        <taxon>Agaricomycotina</taxon>
        <taxon>Agaricomycetes</taxon>
        <taxon>Agaricomycetidae</taxon>
        <taxon>Agaricales</taxon>
        <taxon>Marasmiineae</taxon>
        <taxon>Mycenaceae</taxon>
        <taxon>Mycena</taxon>
    </lineage>
</organism>
<dbReference type="AlphaFoldDB" id="A0AAD6V3W2"/>
<dbReference type="PANTHER" id="PTHR24096">
    <property type="entry name" value="LONG-CHAIN-FATTY-ACID--COA LIGASE"/>
    <property type="match status" value="1"/>
</dbReference>
<keyword evidence="1" id="KW-1133">Transmembrane helix</keyword>
<accession>A0AAD6V3W2</accession>
<reference evidence="3" key="1">
    <citation type="submission" date="2023-03" db="EMBL/GenBank/DDBJ databases">
        <title>Massive genome expansion in bonnet fungi (Mycena s.s.) driven by repeated elements and novel gene families across ecological guilds.</title>
        <authorList>
            <consortium name="Lawrence Berkeley National Laboratory"/>
            <person name="Harder C.B."/>
            <person name="Miyauchi S."/>
            <person name="Viragh M."/>
            <person name="Kuo A."/>
            <person name="Thoen E."/>
            <person name="Andreopoulos B."/>
            <person name="Lu D."/>
            <person name="Skrede I."/>
            <person name="Drula E."/>
            <person name="Henrissat B."/>
            <person name="Morin E."/>
            <person name="Kohler A."/>
            <person name="Barry K."/>
            <person name="LaButti K."/>
            <person name="Morin E."/>
            <person name="Salamov A."/>
            <person name="Lipzen A."/>
            <person name="Mereny Z."/>
            <person name="Hegedus B."/>
            <person name="Baldrian P."/>
            <person name="Stursova M."/>
            <person name="Weitz H."/>
            <person name="Taylor A."/>
            <person name="Grigoriev I.V."/>
            <person name="Nagy L.G."/>
            <person name="Martin F."/>
            <person name="Kauserud H."/>
        </authorList>
    </citation>
    <scope>NUCLEOTIDE SEQUENCE</scope>
    <source>
        <strain evidence="3">9144</strain>
    </source>
</reference>
<name>A0AAD6V3W2_9AGAR</name>
<feature type="transmembrane region" description="Helical" evidence="1">
    <location>
        <begin position="273"/>
        <end position="295"/>
    </location>
</feature>